<dbReference type="EMBL" id="FMAU01000001">
    <property type="protein sequence ID" value="SCB90479.1"/>
    <property type="molecule type" value="Genomic_DNA"/>
</dbReference>
<dbReference type="NCBIfam" id="TIGR04086">
    <property type="entry name" value="TIGR04086_membr"/>
    <property type="match status" value="1"/>
</dbReference>
<keyword evidence="3" id="KW-1185">Reference proteome</keyword>
<feature type="transmembrane region" description="Helical" evidence="1">
    <location>
        <begin position="136"/>
        <end position="156"/>
    </location>
</feature>
<evidence type="ECO:0000313" key="2">
    <source>
        <dbReference type="EMBL" id="SCB90479.1"/>
    </source>
</evidence>
<proteinExistence type="predicted"/>
<feature type="transmembrane region" description="Helical" evidence="1">
    <location>
        <begin position="104"/>
        <end position="124"/>
    </location>
</feature>
<accession>A0A1C4A739</accession>
<sequence length="165" mass="18094">MRLDHKKFLVFFRFPENMLVLVEKLTKREERGGKIIEAKKIGGAVLYGTLTIFLIAVVASVVFSLMLRFTELTEGSISLFVTIISFLALFIGGFMSGGKGKMKGWMLGGSTGLIYTLVVFLFQYLGYDSLFSMEQLVYHGCYIVTAMMGGILGVNLSGGPSSKSS</sequence>
<dbReference type="Proteomes" id="UP000181997">
    <property type="component" value="Unassembled WGS sequence"/>
</dbReference>
<gene>
    <name evidence="2" type="ORF">GA0061094_1297</name>
</gene>
<reference evidence="3" key="1">
    <citation type="submission" date="2016-08" db="EMBL/GenBank/DDBJ databases">
        <authorList>
            <person name="Varghese N."/>
            <person name="Submissions Spin"/>
        </authorList>
    </citation>
    <scope>NUCLEOTIDE SEQUENCE [LARGE SCALE GENOMIC DNA]</scope>
    <source>
        <strain evidence="3">SGD-1123</strain>
    </source>
</reference>
<organism evidence="2 3">
    <name type="scientific">[Bacillus] enclensis</name>
    <dbReference type="NCBI Taxonomy" id="1402860"/>
    <lineage>
        <taxon>Bacteria</taxon>
        <taxon>Bacillati</taxon>
        <taxon>Bacillota</taxon>
        <taxon>Bacilli</taxon>
        <taxon>Bacillales</taxon>
        <taxon>Bacillaceae</taxon>
        <taxon>Rossellomorea</taxon>
    </lineage>
</organism>
<protein>
    <submittedName>
        <fullName evidence="2">Putative membrane protein, TIGR04086 family</fullName>
    </submittedName>
</protein>
<feature type="transmembrane region" description="Helical" evidence="1">
    <location>
        <begin position="44"/>
        <end position="65"/>
    </location>
</feature>
<keyword evidence="1" id="KW-1133">Transmembrane helix</keyword>
<name>A0A1C4A739_9BACI</name>
<evidence type="ECO:0000313" key="3">
    <source>
        <dbReference type="Proteomes" id="UP000181997"/>
    </source>
</evidence>
<feature type="transmembrane region" description="Helical" evidence="1">
    <location>
        <begin position="77"/>
        <end position="97"/>
    </location>
</feature>
<dbReference type="AlphaFoldDB" id="A0A1C4A739"/>
<keyword evidence="1" id="KW-0812">Transmembrane</keyword>
<dbReference type="RefSeq" id="WP_318293559.1">
    <property type="nucleotide sequence ID" value="NZ_FMAU01000001.1"/>
</dbReference>
<evidence type="ECO:0000256" key="1">
    <source>
        <dbReference type="SAM" id="Phobius"/>
    </source>
</evidence>
<dbReference type="InterPro" id="IPR023804">
    <property type="entry name" value="DUF3792_TM"/>
</dbReference>
<dbReference type="Pfam" id="PF12670">
    <property type="entry name" value="DUF3792"/>
    <property type="match status" value="1"/>
</dbReference>
<keyword evidence="1" id="KW-0472">Membrane</keyword>